<keyword evidence="2" id="KW-0012">Acyltransferase</keyword>
<dbReference type="PANTHER" id="PTHR43877">
    <property type="entry name" value="AMINOALKYLPHOSPHONATE N-ACETYLTRANSFERASE-RELATED-RELATED"/>
    <property type="match status" value="1"/>
</dbReference>
<organism evidence="4 5">
    <name type="scientific">Cohnella nanjingensis</name>
    <dbReference type="NCBI Taxonomy" id="1387779"/>
    <lineage>
        <taxon>Bacteria</taxon>
        <taxon>Bacillati</taxon>
        <taxon>Bacillota</taxon>
        <taxon>Bacilli</taxon>
        <taxon>Bacillales</taxon>
        <taxon>Paenibacillaceae</taxon>
        <taxon>Cohnella</taxon>
    </lineage>
</organism>
<dbReference type="InterPro" id="IPR000182">
    <property type="entry name" value="GNAT_dom"/>
</dbReference>
<accession>A0A7X0RSK7</accession>
<dbReference type="InterPro" id="IPR016181">
    <property type="entry name" value="Acyl_CoA_acyltransferase"/>
</dbReference>
<gene>
    <name evidence="4" type="ORF">H7C19_18990</name>
</gene>
<dbReference type="Proteomes" id="UP000547209">
    <property type="component" value="Unassembled WGS sequence"/>
</dbReference>
<evidence type="ECO:0000313" key="5">
    <source>
        <dbReference type="Proteomes" id="UP000547209"/>
    </source>
</evidence>
<dbReference type="EMBL" id="JACJVP010000030">
    <property type="protein sequence ID" value="MBB6672771.1"/>
    <property type="molecule type" value="Genomic_DNA"/>
</dbReference>
<dbReference type="PROSITE" id="PS51186">
    <property type="entry name" value="GNAT"/>
    <property type="match status" value="1"/>
</dbReference>
<dbReference type="Pfam" id="PF00583">
    <property type="entry name" value="Acetyltransf_1"/>
    <property type="match status" value="1"/>
</dbReference>
<protein>
    <submittedName>
        <fullName evidence="4">GNAT family N-acetyltransferase</fullName>
    </submittedName>
</protein>
<sequence>MGEVAEIRIREASPADAEPIRDLLLEAYGEYETRFPEGRWEPYRKELSDSVTREGPIARLVAEGDGRILGSVLLFDSGDSAYGLPSLEIHTPVIRLLAVSRQARGRGVATALIEESARRSRELGAPTMYLHTSDLMAAAIKLYERLGFERASDKDIYNGAVQIKSYVLRLQASAVR</sequence>
<evidence type="ECO:0000256" key="1">
    <source>
        <dbReference type="ARBA" id="ARBA00022679"/>
    </source>
</evidence>
<comment type="caution">
    <text evidence="4">The sequence shown here is derived from an EMBL/GenBank/DDBJ whole genome shotgun (WGS) entry which is preliminary data.</text>
</comment>
<dbReference type="SUPFAM" id="SSF55729">
    <property type="entry name" value="Acyl-CoA N-acyltransferases (Nat)"/>
    <property type="match status" value="1"/>
</dbReference>
<evidence type="ECO:0000313" key="4">
    <source>
        <dbReference type="EMBL" id="MBB6672771.1"/>
    </source>
</evidence>
<dbReference type="GO" id="GO:0016747">
    <property type="term" value="F:acyltransferase activity, transferring groups other than amino-acyl groups"/>
    <property type="evidence" value="ECO:0007669"/>
    <property type="project" value="InterPro"/>
</dbReference>
<name>A0A7X0RSK7_9BACL</name>
<reference evidence="4 5" key="1">
    <citation type="submission" date="2020-08" db="EMBL/GenBank/DDBJ databases">
        <title>Cohnella phylogeny.</title>
        <authorList>
            <person name="Dunlap C."/>
        </authorList>
    </citation>
    <scope>NUCLEOTIDE SEQUENCE [LARGE SCALE GENOMIC DNA]</scope>
    <source>
        <strain evidence="4 5">DSM 28246</strain>
    </source>
</reference>
<keyword evidence="1 4" id="KW-0808">Transferase</keyword>
<dbReference type="Gene3D" id="3.40.630.30">
    <property type="match status" value="1"/>
</dbReference>
<feature type="domain" description="N-acetyltransferase" evidence="3">
    <location>
        <begin position="7"/>
        <end position="173"/>
    </location>
</feature>
<proteinExistence type="predicted"/>
<dbReference type="CDD" id="cd04301">
    <property type="entry name" value="NAT_SF"/>
    <property type="match status" value="1"/>
</dbReference>
<keyword evidence="5" id="KW-1185">Reference proteome</keyword>
<evidence type="ECO:0000256" key="2">
    <source>
        <dbReference type="ARBA" id="ARBA00023315"/>
    </source>
</evidence>
<dbReference type="InterPro" id="IPR050832">
    <property type="entry name" value="Bact_Acetyltransf"/>
</dbReference>
<evidence type="ECO:0000259" key="3">
    <source>
        <dbReference type="PROSITE" id="PS51186"/>
    </source>
</evidence>
<dbReference type="AlphaFoldDB" id="A0A7X0RSK7"/>